<evidence type="ECO:0000313" key="2">
    <source>
        <dbReference type="Proteomes" id="UP000316727"/>
    </source>
</evidence>
<dbReference type="Pfam" id="PF19463">
    <property type="entry name" value="DUF6000"/>
    <property type="match status" value="1"/>
</dbReference>
<evidence type="ECO:0000313" key="1">
    <source>
        <dbReference type="EMBL" id="TPE43206.1"/>
    </source>
</evidence>
<reference evidence="1 2" key="1">
    <citation type="submission" date="2019-06" db="EMBL/GenBank/DDBJ databases">
        <title>A novel bacterium of genus Pontibacter, isolated from marine sediment.</title>
        <authorList>
            <person name="Huang H."/>
            <person name="Mo K."/>
            <person name="Hu Y."/>
        </authorList>
    </citation>
    <scope>NUCLEOTIDE SEQUENCE [LARGE SCALE GENOMIC DNA]</scope>
    <source>
        <strain evidence="1 2">HB172049</strain>
    </source>
</reference>
<gene>
    <name evidence="1" type="ORF">FJM65_13905</name>
</gene>
<proteinExistence type="predicted"/>
<organism evidence="1 2">
    <name type="scientific">Pontibacter mangrovi</name>
    <dbReference type="NCBI Taxonomy" id="2589816"/>
    <lineage>
        <taxon>Bacteria</taxon>
        <taxon>Pseudomonadati</taxon>
        <taxon>Bacteroidota</taxon>
        <taxon>Cytophagia</taxon>
        <taxon>Cytophagales</taxon>
        <taxon>Hymenobacteraceae</taxon>
        <taxon>Pontibacter</taxon>
    </lineage>
</organism>
<comment type="caution">
    <text evidence="1">The sequence shown here is derived from an EMBL/GenBank/DDBJ whole genome shotgun (WGS) entry which is preliminary data.</text>
</comment>
<sequence>MEDKERREAIKWHVAGATVLHKGKFDNLNIPQNEKELDKAFVEKFVLPFYNNIGTIGINVELLSRETRSIFDEIDAEVVESLLSYFNWRTRIVGAYFAAIKNIKELEDLIGMLLLKSEVAYTGKVYCMALAEFNNQKSIDFLNQYLDYYLTQKDLWFDQIDAMAALAYLDKLNSTKEFNKHLSKWSDFISDKESLSLTQAIISFEKNMIALNEIKKHIS</sequence>
<dbReference type="RefSeq" id="WP_140622152.1">
    <property type="nucleotide sequence ID" value="NZ_VFRQ01000007.1"/>
</dbReference>
<accession>A0A501WCI5</accession>
<dbReference type="InterPro" id="IPR046042">
    <property type="entry name" value="DUF6000"/>
</dbReference>
<dbReference type="EMBL" id="VFRQ01000007">
    <property type="protein sequence ID" value="TPE43206.1"/>
    <property type="molecule type" value="Genomic_DNA"/>
</dbReference>
<name>A0A501WCI5_9BACT</name>
<dbReference type="Proteomes" id="UP000316727">
    <property type="component" value="Unassembled WGS sequence"/>
</dbReference>
<evidence type="ECO:0008006" key="3">
    <source>
        <dbReference type="Google" id="ProtNLM"/>
    </source>
</evidence>
<keyword evidence="2" id="KW-1185">Reference proteome</keyword>
<dbReference type="AlphaFoldDB" id="A0A501WCI5"/>
<dbReference type="OrthoDB" id="8702693at2"/>
<protein>
    <recommendedName>
        <fullName evidence="3">DNA alkylation repair protein</fullName>
    </recommendedName>
</protein>